<comment type="caution">
    <text evidence="13">The sequence shown here is derived from an EMBL/GenBank/DDBJ whole genome shotgun (WGS) entry which is preliminary data.</text>
</comment>
<reference evidence="13 14" key="1">
    <citation type="submission" date="2019-06" db="EMBL/GenBank/DDBJ databases">
        <title>Quisquiliibacterium sp. nov., isolated from a maize field.</title>
        <authorList>
            <person name="Lin S.-Y."/>
            <person name="Tsai C.-F."/>
            <person name="Young C.-C."/>
        </authorList>
    </citation>
    <scope>NUCLEOTIDE SEQUENCE [LARGE SCALE GENOMIC DNA]</scope>
    <source>
        <strain evidence="13 14">CC-CFT501</strain>
    </source>
</reference>
<dbReference type="GO" id="GO:0020037">
    <property type="term" value="F:heme binding"/>
    <property type="evidence" value="ECO:0007669"/>
    <property type="project" value="InterPro"/>
</dbReference>
<evidence type="ECO:0000256" key="2">
    <source>
        <dbReference type="ARBA" id="ARBA00009186"/>
    </source>
</evidence>
<dbReference type="Pfam" id="PF16327">
    <property type="entry name" value="CcmF_C"/>
    <property type="match status" value="1"/>
</dbReference>
<feature type="transmembrane region" description="Helical" evidence="10">
    <location>
        <begin position="315"/>
        <end position="334"/>
    </location>
</feature>
<feature type="transmembrane region" description="Helical" evidence="10">
    <location>
        <begin position="492"/>
        <end position="514"/>
    </location>
</feature>
<keyword evidence="4" id="KW-0997">Cell inner membrane</keyword>
<feature type="transmembrane region" description="Helical" evidence="10">
    <location>
        <begin position="452"/>
        <end position="472"/>
    </location>
</feature>
<keyword evidence="13" id="KW-0456">Lyase</keyword>
<evidence type="ECO:0000259" key="12">
    <source>
        <dbReference type="Pfam" id="PF16327"/>
    </source>
</evidence>
<feature type="transmembrane region" description="Helical" evidence="10">
    <location>
        <begin position="180"/>
        <end position="200"/>
    </location>
</feature>
<proteinExistence type="inferred from homology"/>
<dbReference type="InterPro" id="IPR002541">
    <property type="entry name" value="Cyt_c_assembly"/>
</dbReference>
<feature type="transmembrane region" description="Helical" evidence="10">
    <location>
        <begin position="212"/>
        <end position="232"/>
    </location>
</feature>
<dbReference type="PRINTS" id="PR01410">
    <property type="entry name" value="CCBIOGENESIS"/>
</dbReference>
<evidence type="ECO:0000256" key="10">
    <source>
        <dbReference type="SAM" id="Phobius"/>
    </source>
</evidence>
<evidence type="ECO:0000256" key="8">
    <source>
        <dbReference type="ARBA" id="ARBA00023136"/>
    </source>
</evidence>
<dbReference type="NCBIfam" id="NF007691">
    <property type="entry name" value="PRK10369.1"/>
    <property type="match status" value="1"/>
</dbReference>
<feature type="transmembrane region" description="Helical" evidence="10">
    <location>
        <begin position="99"/>
        <end position="116"/>
    </location>
</feature>
<evidence type="ECO:0000256" key="6">
    <source>
        <dbReference type="ARBA" id="ARBA00022748"/>
    </source>
</evidence>
<evidence type="ECO:0000259" key="11">
    <source>
        <dbReference type="Pfam" id="PF01578"/>
    </source>
</evidence>
<keyword evidence="7 10" id="KW-1133">Transmembrane helix</keyword>
<evidence type="ECO:0000256" key="1">
    <source>
        <dbReference type="ARBA" id="ARBA00004429"/>
    </source>
</evidence>
<comment type="subcellular location">
    <subcellularLocation>
        <location evidence="1">Cell inner membrane</location>
        <topology evidence="1">Multi-pass membrane protein</topology>
    </subcellularLocation>
</comment>
<feature type="transmembrane region" description="Helical" evidence="10">
    <location>
        <begin position="621"/>
        <end position="641"/>
    </location>
</feature>
<dbReference type="GO" id="GO:0005886">
    <property type="term" value="C:plasma membrane"/>
    <property type="evidence" value="ECO:0007669"/>
    <property type="project" value="UniProtKB-SubCell"/>
</dbReference>
<evidence type="ECO:0000256" key="7">
    <source>
        <dbReference type="ARBA" id="ARBA00022989"/>
    </source>
</evidence>
<gene>
    <name evidence="13" type="ORF">FHP08_00320</name>
</gene>
<feature type="transmembrane region" description="Helical" evidence="10">
    <location>
        <begin position="428"/>
        <end position="446"/>
    </location>
</feature>
<feature type="transmembrane region" description="Helical" evidence="10">
    <location>
        <begin position="47"/>
        <end position="65"/>
    </location>
</feature>
<dbReference type="NCBIfam" id="TIGR00353">
    <property type="entry name" value="nrfE"/>
    <property type="match status" value="1"/>
</dbReference>
<feature type="transmembrane region" description="Helical" evidence="10">
    <location>
        <begin position="277"/>
        <end position="295"/>
    </location>
</feature>
<feature type="transmembrane region" description="Helical" evidence="10">
    <location>
        <begin position="252"/>
        <end position="268"/>
    </location>
</feature>
<dbReference type="InterPro" id="IPR032523">
    <property type="entry name" value="CcmF_C"/>
</dbReference>
<evidence type="ECO:0000256" key="3">
    <source>
        <dbReference type="ARBA" id="ARBA00022475"/>
    </source>
</evidence>
<keyword evidence="3" id="KW-1003">Cell membrane</keyword>
<feature type="transmembrane region" description="Helical" evidence="10">
    <location>
        <begin position="396"/>
        <end position="416"/>
    </location>
</feature>
<dbReference type="OrthoDB" id="9761451at2"/>
<sequence length="663" mass="71255">MTAELGHFAIALALAVSVALGVLPMAGSFMRGTAGARLMAVARPASHALFALTLLGFGCLIALFVNNDFTVSLVATHSNLHLPLHYRVAASWGSHEGSILLWVLMLAGWTSAVAMFSGSLPAALRARILATMGLVAIGFLLFTLFTSNPFERLLPPPADGRDLNPLLQDPGMVFHPPLLYMGYVGLSVAFAFAVAGLLGGRFDAAWARWARPWTTVAWAFLTLGIALGSFWAYYELGWGGWWFWDPVENASFMPWLVATALIHSLAVTEKRGTFRSWTVLLAILGFSLSLLGTFLVRSGVLTSVHAFATDPTRGIYILIFLATVIGGSLTLFAWRAQAIGNGPSFGAVSRESMLLANNIVLVVAMAAVLLGTLYPLVLDTLGMGKISVGPPYFDTVFLPLMAPALFLMGIGPLARWKRTGIPELVHKLRWAFVVAAVASLLLPLTVDGFRPMTSLGLMFALWIAGSVGVALLDMLRGHDGKLALRRARMHPASAWGMHLAHLGIAVFIVGVTLVNSYTVDREQRAQPGDTIALGDYSLRFIGLEDVKGPNWDAVRGTFEVRKAGSDKVIAVLRPDKRSYRASGMAMTEAAIDRSLLRDVYISMGEPVGGDAWIVRAHVKPFVNWIWLGCLLMAAGGAFAIADRRYRRKTAVAGARAGAAGQAA</sequence>
<feature type="domain" description="Cytochrome c-type biogenesis protein CcmF C-terminal" evidence="12">
    <location>
        <begin position="318"/>
        <end position="643"/>
    </location>
</feature>
<dbReference type="GO" id="GO:0016829">
    <property type="term" value="F:lyase activity"/>
    <property type="evidence" value="ECO:0007669"/>
    <property type="project" value="UniProtKB-KW"/>
</dbReference>
<dbReference type="RefSeq" id="WP_147702324.1">
    <property type="nucleotide sequence ID" value="NZ_VDUY01000001.1"/>
</dbReference>
<dbReference type="Proteomes" id="UP000321548">
    <property type="component" value="Unassembled WGS sequence"/>
</dbReference>
<keyword evidence="14" id="KW-1185">Reference proteome</keyword>
<feature type="transmembrane region" description="Helical" evidence="10">
    <location>
        <begin position="128"/>
        <end position="147"/>
    </location>
</feature>
<dbReference type="InterPro" id="IPR003567">
    <property type="entry name" value="Cyt_c_biogenesis"/>
</dbReference>
<evidence type="ECO:0000256" key="4">
    <source>
        <dbReference type="ARBA" id="ARBA00022519"/>
    </source>
</evidence>
<feature type="domain" description="Cytochrome c assembly protein" evidence="11">
    <location>
        <begin position="92"/>
        <end position="298"/>
    </location>
</feature>
<dbReference type="AlphaFoldDB" id="A0A5C8P4D4"/>
<evidence type="ECO:0000313" key="14">
    <source>
        <dbReference type="Proteomes" id="UP000321548"/>
    </source>
</evidence>
<dbReference type="InterPro" id="IPR003568">
    <property type="entry name" value="Cyt_c_biogenesis_CcmF"/>
</dbReference>
<organism evidence="13 14">
    <name type="scientific">Zeimonas arvi</name>
    <dbReference type="NCBI Taxonomy" id="2498847"/>
    <lineage>
        <taxon>Bacteria</taxon>
        <taxon>Pseudomonadati</taxon>
        <taxon>Pseudomonadota</taxon>
        <taxon>Betaproteobacteria</taxon>
        <taxon>Burkholderiales</taxon>
        <taxon>Burkholderiaceae</taxon>
        <taxon>Zeimonas</taxon>
    </lineage>
</organism>
<keyword evidence="6" id="KW-0201">Cytochrome c-type biogenesis</keyword>
<dbReference type="Pfam" id="PF01578">
    <property type="entry name" value="Cytochrom_C_asm"/>
    <property type="match status" value="1"/>
</dbReference>
<feature type="transmembrane region" description="Helical" evidence="10">
    <location>
        <begin position="355"/>
        <end position="376"/>
    </location>
</feature>
<comment type="function">
    <text evidence="9">Required for the biogenesis of c-type cytochromes. Possible subunit of a heme lyase.</text>
</comment>
<dbReference type="GO" id="GO:0015232">
    <property type="term" value="F:heme transmembrane transporter activity"/>
    <property type="evidence" value="ECO:0007669"/>
    <property type="project" value="InterPro"/>
</dbReference>
<keyword evidence="5 10" id="KW-0812">Transmembrane</keyword>
<dbReference type="EMBL" id="VDUY01000001">
    <property type="protein sequence ID" value="TXL68183.1"/>
    <property type="molecule type" value="Genomic_DNA"/>
</dbReference>
<feature type="transmembrane region" description="Helical" evidence="10">
    <location>
        <begin position="6"/>
        <end position="26"/>
    </location>
</feature>
<accession>A0A5C8P4D4</accession>
<dbReference type="PRINTS" id="PR01411">
    <property type="entry name" value="CCMFBIOGNSIS"/>
</dbReference>
<name>A0A5C8P4D4_9BURK</name>
<dbReference type="PANTHER" id="PTHR43653">
    <property type="entry name" value="CYTOCHROME C ASSEMBLY PROTEIN-RELATED"/>
    <property type="match status" value="1"/>
</dbReference>
<evidence type="ECO:0000313" key="13">
    <source>
        <dbReference type="EMBL" id="TXL68183.1"/>
    </source>
</evidence>
<evidence type="ECO:0000256" key="9">
    <source>
        <dbReference type="ARBA" id="ARBA00037230"/>
    </source>
</evidence>
<dbReference type="GO" id="GO:0017004">
    <property type="term" value="P:cytochrome complex assembly"/>
    <property type="evidence" value="ECO:0007669"/>
    <property type="project" value="UniProtKB-KW"/>
</dbReference>
<keyword evidence="8 10" id="KW-0472">Membrane</keyword>
<dbReference type="PANTHER" id="PTHR43653:SF1">
    <property type="entry name" value="CYTOCHROME C-TYPE BIOGENESIS PROTEIN CCMF"/>
    <property type="match status" value="1"/>
</dbReference>
<evidence type="ECO:0000256" key="5">
    <source>
        <dbReference type="ARBA" id="ARBA00022692"/>
    </source>
</evidence>
<comment type="similarity">
    <text evidence="2">Belongs to the CcmF/CycK/Ccl1/NrfE/CcsA family.</text>
</comment>
<protein>
    <submittedName>
        <fullName evidence="13">Heme lyase CcmF/NrfE family subunit</fullName>
    </submittedName>
</protein>